<evidence type="ECO:0000313" key="2">
    <source>
        <dbReference type="EMBL" id="CAG8974283.1"/>
    </source>
</evidence>
<organism evidence="2 3">
    <name type="scientific">Hymenoscyphus albidus</name>
    <dbReference type="NCBI Taxonomy" id="595503"/>
    <lineage>
        <taxon>Eukaryota</taxon>
        <taxon>Fungi</taxon>
        <taxon>Dikarya</taxon>
        <taxon>Ascomycota</taxon>
        <taxon>Pezizomycotina</taxon>
        <taxon>Leotiomycetes</taxon>
        <taxon>Helotiales</taxon>
        <taxon>Helotiaceae</taxon>
        <taxon>Hymenoscyphus</taxon>
    </lineage>
</organism>
<evidence type="ECO:0000313" key="3">
    <source>
        <dbReference type="Proteomes" id="UP000701801"/>
    </source>
</evidence>
<sequence length="115" mass="12422">MTSYINAIYYPPLGRVNDDGTLGLLDKHADTEREVDGEKGCLAALAKLKLQKPNLKTLLSVGGGSGSANFPIFAATSTGRENFARTSREFIDRFSLDGIDGTSYPPKQSTLKQKP</sequence>
<dbReference type="OrthoDB" id="76388at2759"/>
<dbReference type="PROSITE" id="PS51910">
    <property type="entry name" value="GH18_2"/>
    <property type="match status" value="1"/>
</dbReference>
<gene>
    <name evidence="2" type="ORF">HYALB_00010351</name>
</gene>
<reference evidence="2" key="1">
    <citation type="submission" date="2021-07" db="EMBL/GenBank/DDBJ databases">
        <authorList>
            <person name="Durling M."/>
        </authorList>
    </citation>
    <scope>NUCLEOTIDE SEQUENCE</scope>
</reference>
<comment type="caution">
    <text evidence="2">The sequence shown here is derived from an EMBL/GenBank/DDBJ whole genome shotgun (WGS) entry which is preliminary data.</text>
</comment>
<dbReference type="EMBL" id="CAJVRM010000098">
    <property type="protein sequence ID" value="CAG8974283.1"/>
    <property type="molecule type" value="Genomic_DNA"/>
</dbReference>
<dbReference type="Proteomes" id="UP000701801">
    <property type="component" value="Unassembled WGS sequence"/>
</dbReference>
<dbReference type="InterPro" id="IPR001223">
    <property type="entry name" value="Glyco_hydro18_cat"/>
</dbReference>
<dbReference type="InterPro" id="IPR017853">
    <property type="entry name" value="GH"/>
</dbReference>
<dbReference type="Gene3D" id="3.20.20.80">
    <property type="entry name" value="Glycosidases"/>
    <property type="match status" value="1"/>
</dbReference>
<name>A0A9N9LIC3_9HELO</name>
<dbReference type="GO" id="GO:0005975">
    <property type="term" value="P:carbohydrate metabolic process"/>
    <property type="evidence" value="ECO:0007669"/>
    <property type="project" value="InterPro"/>
</dbReference>
<dbReference type="SUPFAM" id="SSF51445">
    <property type="entry name" value="(Trans)glycosidases"/>
    <property type="match status" value="1"/>
</dbReference>
<protein>
    <recommendedName>
        <fullName evidence="1">GH18 domain-containing protein</fullName>
    </recommendedName>
</protein>
<accession>A0A9N9LIC3</accession>
<dbReference type="AlphaFoldDB" id="A0A9N9LIC3"/>
<evidence type="ECO:0000259" key="1">
    <source>
        <dbReference type="PROSITE" id="PS51910"/>
    </source>
</evidence>
<feature type="domain" description="GH18" evidence="1">
    <location>
        <begin position="1"/>
        <end position="115"/>
    </location>
</feature>
<proteinExistence type="predicted"/>
<keyword evidence="3" id="KW-1185">Reference proteome</keyword>
<dbReference type="Pfam" id="PF00704">
    <property type="entry name" value="Glyco_hydro_18"/>
    <property type="match status" value="1"/>
</dbReference>